<gene>
    <name evidence="2" type="ORF">ACFTOW_15275</name>
</gene>
<feature type="region of interest" description="Disordered" evidence="1">
    <location>
        <begin position="1"/>
        <end position="35"/>
    </location>
</feature>
<evidence type="ECO:0000313" key="3">
    <source>
        <dbReference type="Proteomes" id="UP001597186"/>
    </source>
</evidence>
<evidence type="ECO:0000256" key="1">
    <source>
        <dbReference type="SAM" id="MobiDB-lite"/>
    </source>
</evidence>
<evidence type="ECO:0000313" key="2">
    <source>
        <dbReference type="EMBL" id="MFD1510746.1"/>
    </source>
</evidence>
<reference evidence="3" key="1">
    <citation type="journal article" date="2019" name="Int. J. Syst. Evol. Microbiol.">
        <title>The Global Catalogue of Microorganisms (GCM) 10K type strain sequencing project: providing services to taxonomists for standard genome sequencing and annotation.</title>
        <authorList>
            <consortium name="The Broad Institute Genomics Platform"/>
            <consortium name="The Broad Institute Genome Sequencing Center for Infectious Disease"/>
            <person name="Wu L."/>
            <person name="Ma J."/>
        </authorList>
    </citation>
    <scope>NUCLEOTIDE SEQUENCE [LARGE SCALE GENOMIC DNA]</scope>
    <source>
        <strain evidence="3">CGMCC 1.12477</strain>
    </source>
</reference>
<dbReference type="EMBL" id="JBHUDD010000141">
    <property type="protein sequence ID" value="MFD1510746.1"/>
    <property type="molecule type" value="Genomic_DNA"/>
</dbReference>
<dbReference type="Proteomes" id="UP001597186">
    <property type="component" value="Unassembled WGS sequence"/>
</dbReference>
<sequence length="623" mass="66087">MASISTLEYLKPHGPDQIHRVHDTPDPPFAAGSGERRHISGKEFLMVDIKPQFFPNTGSASYERRLTPEAPSRPADPTMNSPTGAKTQRAAESVDTRVSVKARILNAVGGFKSSVAAVTGTDFKMTSSAPRMVSIGIANPALTTAFSASMTIRQLAAPQIIVFRLAQSAKPDTVLQHSAGQVTLASVRPNPPGQSQQAGQTLRIGSGNDTIKGLVQSLNGLSGLTVSLLQTREGLALLVKTRPGSAHALEPASIAALRRLFQPALPSGPQPLVVSTGAVAAKDTLGELNGWPFVHASTTMDTLVSGYHITAHAPGQARLQSEETIASLQKRVAALLREMNTLITFLAITAQRGTGTATAPPLSDRMIAHVLLDRLRKIVSRPIHGFGPDPVLPSDLGIGVDAAQLLTLSEERFTRIASQRRDMVAAIIGSGAGQDGATPAQVGPHLLAGGVHRLVYDPTHSPVIAMLNGTPLATGRDALGRPVLTLRAQTQELSIVLKAEEPITTDIIYGQSLLDQVTDFAAAVLDPDDPLIRADPASDAKGQAGEPEAAPADIMVAAMYIRQIAQGDAAQPNAIATLTPEAAEIVVYLLWIGLFIPDVKRDRRKKCRTHTPHGWRRKRPHPS</sequence>
<proteinExistence type="predicted"/>
<feature type="compositionally biased region" description="Basic and acidic residues" evidence="1">
    <location>
        <begin position="10"/>
        <end position="25"/>
    </location>
</feature>
<protein>
    <submittedName>
        <fullName evidence="2">Uncharacterized protein</fullName>
    </submittedName>
</protein>
<feature type="region of interest" description="Disordered" evidence="1">
    <location>
        <begin position="56"/>
        <end position="93"/>
    </location>
</feature>
<comment type="caution">
    <text evidence="2">The sequence shown here is derived from an EMBL/GenBank/DDBJ whole genome shotgun (WGS) entry which is preliminary data.</text>
</comment>
<accession>A0ABW4EJ53</accession>
<keyword evidence="3" id="KW-1185">Reference proteome</keyword>
<organism evidence="2 3">
    <name type="scientific">Lacimonas salitolerans</name>
    <dbReference type="NCBI Taxonomy" id="1323750"/>
    <lineage>
        <taxon>Bacteria</taxon>
        <taxon>Pseudomonadati</taxon>
        <taxon>Pseudomonadota</taxon>
        <taxon>Alphaproteobacteria</taxon>
        <taxon>Rhodobacterales</taxon>
        <taxon>Paracoccaceae</taxon>
        <taxon>Lacimonas</taxon>
    </lineage>
</organism>
<name>A0ABW4EJ53_9RHOB</name>